<dbReference type="InterPro" id="IPR016169">
    <property type="entry name" value="FAD-bd_PCMH_sub2"/>
</dbReference>
<dbReference type="SUPFAM" id="SSF56176">
    <property type="entry name" value="FAD-binding/transporter-associated domain-like"/>
    <property type="match status" value="1"/>
</dbReference>
<evidence type="ECO:0000313" key="9">
    <source>
        <dbReference type="EMBL" id="QPG04593.1"/>
    </source>
</evidence>
<dbReference type="PANTHER" id="PTHR45444">
    <property type="entry name" value="XANTHINE DEHYDROGENASE"/>
    <property type="match status" value="1"/>
</dbReference>
<dbReference type="InterPro" id="IPR014307">
    <property type="entry name" value="Xanthine_DH_ssu"/>
</dbReference>
<sequence>MVRFLLNDTPVTLSTADANQTVLQFLRETKGLTGTKEGCAAGDCGACTVVLAAPTAHGTALHYTPINSCIALLSSLHRKQLICVEHLSRGSRLHPVQQALVEHHGSQCGFCTPGFVMSMFALYHAPGTVQREDVMQALSGNLCRCTGYRPIIDAALSVCAKPPTDHFYTQQPDTLRALQALHNSSGTALTEEQHNPGLQGPGLLMPTNRQELRQCIADYPDAPLVAGSTDMSLTITQQLQQYSTLISLSQMQELKFIHCTSAGIAIGAACTLDELHRLVCQHYPTLSELTERFASLPVRHQATLGGNLVNASPIGDLPPVMLALNARFIIDNGREQHSLEARAFYTGYRETALPAGFWLSHIELPLLKPDQHLAAYKVSKRFEDDISAVCAVFLVSIDKHHNITALATGFGGVAATPIAATDFEQRLPGHSMQDALALTQAKQWLASAFTPIDDVRASALYRQQLLANLWHRFVLQYQNQHHVIATRVRYHA</sequence>
<feature type="domain" description="2Fe-2S ferredoxin-type" evidence="7">
    <location>
        <begin position="1"/>
        <end position="87"/>
    </location>
</feature>
<dbReference type="InterPro" id="IPR012175">
    <property type="entry name" value="Xanth_DH_ssu_bac"/>
</dbReference>
<dbReference type="Proteomes" id="UP000595095">
    <property type="component" value="Chromosome"/>
</dbReference>
<evidence type="ECO:0000256" key="4">
    <source>
        <dbReference type="ARBA" id="ARBA00023002"/>
    </source>
</evidence>
<feature type="domain" description="FAD-binding PCMH-type" evidence="8">
    <location>
        <begin position="196"/>
        <end position="369"/>
    </location>
</feature>
<dbReference type="GO" id="GO:0004854">
    <property type="term" value="F:xanthine dehydrogenase activity"/>
    <property type="evidence" value="ECO:0007669"/>
    <property type="project" value="UniProtKB-EC"/>
</dbReference>
<dbReference type="InterPro" id="IPR002888">
    <property type="entry name" value="2Fe-2S-bd"/>
</dbReference>
<gene>
    <name evidence="9" type="primary">xdhA</name>
    <name evidence="9" type="ORF">IT774_10125</name>
</gene>
<dbReference type="Pfam" id="PF03450">
    <property type="entry name" value="CO_deh_flav_C"/>
    <property type="match status" value="1"/>
</dbReference>
<dbReference type="InterPro" id="IPR005107">
    <property type="entry name" value="CO_DH_flav_C"/>
</dbReference>
<protein>
    <submittedName>
        <fullName evidence="9">Xanthine dehydrogenase small subunit</fullName>
        <ecNumber evidence="9">1.17.1.4</ecNumber>
    </submittedName>
</protein>
<proteinExistence type="predicted"/>
<keyword evidence="5" id="KW-0408">Iron</keyword>
<name>A0A7S9DVM6_9ALTE</name>
<dbReference type="PROSITE" id="PS51387">
    <property type="entry name" value="FAD_PCMH"/>
    <property type="match status" value="1"/>
</dbReference>
<dbReference type="InterPro" id="IPR016208">
    <property type="entry name" value="Ald_Oxase/xanthine_DH-like"/>
</dbReference>
<dbReference type="GO" id="GO:0005506">
    <property type="term" value="F:iron ion binding"/>
    <property type="evidence" value="ECO:0007669"/>
    <property type="project" value="InterPro"/>
</dbReference>
<dbReference type="SMART" id="SM01092">
    <property type="entry name" value="CO_deh_flav_C"/>
    <property type="match status" value="1"/>
</dbReference>
<evidence type="ECO:0000256" key="3">
    <source>
        <dbReference type="ARBA" id="ARBA00022827"/>
    </source>
</evidence>
<dbReference type="CDD" id="cd00207">
    <property type="entry name" value="fer2"/>
    <property type="match status" value="1"/>
</dbReference>
<dbReference type="InterPro" id="IPR012675">
    <property type="entry name" value="Beta-grasp_dom_sf"/>
</dbReference>
<dbReference type="AlphaFoldDB" id="A0A7S9DVM6"/>
<dbReference type="InterPro" id="IPR016166">
    <property type="entry name" value="FAD-bd_PCMH"/>
</dbReference>
<dbReference type="KEGG" id="smaa:IT774_10125"/>
<keyword evidence="10" id="KW-1185">Reference proteome</keyword>
<dbReference type="PROSITE" id="PS00197">
    <property type="entry name" value="2FE2S_FER_1"/>
    <property type="match status" value="1"/>
</dbReference>
<evidence type="ECO:0000256" key="5">
    <source>
        <dbReference type="ARBA" id="ARBA00023004"/>
    </source>
</evidence>
<organism evidence="9 10">
    <name type="scientific">Salinimonas marina</name>
    <dbReference type="NCBI Taxonomy" id="2785918"/>
    <lineage>
        <taxon>Bacteria</taxon>
        <taxon>Pseudomonadati</taxon>
        <taxon>Pseudomonadota</taxon>
        <taxon>Gammaproteobacteria</taxon>
        <taxon>Alteromonadales</taxon>
        <taxon>Alteromonadaceae</taxon>
        <taxon>Alteromonas/Salinimonas group</taxon>
        <taxon>Salinimonas</taxon>
    </lineage>
</organism>
<dbReference type="Pfam" id="PF00111">
    <property type="entry name" value="Fer2"/>
    <property type="match status" value="1"/>
</dbReference>
<dbReference type="InterPro" id="IPR036318">
    <property type="entry name" value="FAD-bd_PCMH-like_sf"/>
</dbReference>
<dbReference type="InterPro" id="IPR006058">
    <property type="entry name" value="2Fe2S_fd_BS"/>
</dbReference>
<dbReference type="PROSITE" id="PS51085">
    <property type="entry name" value="2FE2S_FER_2"/>
    <property type="match status" value="1"/>
</dbReference>
<dbReference type="Gene3D" id="1.10.150.120">
    <property type="entry name" value="[2Fe-2S]-binding domain"/>
    <property type="match status" value="1"/>
</dbReference>
<dbReference type="Gene3D" id="3.30.390.50">
    <property type="entry name" value="CO dehydrogenase flavoprotein, C-terminal domain"/>
    <property type="match status" value="1"/>
</dbReference>
<dbReference type="Pfam" id="PF00941">
    <property type="entry name" value="FAD_binding_5"/>
    <property type="match status" value="1"/>
</dbReference>
<dbReference type="EMBL" id="CP064795">
    <property type="protein sequence ID" value="QPG04593.1"/>
    <property type="molecule type" value="Genomic_DNA"/>
</dbReference>
<dbReference type="GO" id="GO:0051537">
    <property type="term" value="F:2 iron, 2 sulfur cluster binding"/>
    <property type="evidence" value="ECO:0007669"/>
    <property type="project" value="InterPro"/>
</dbReference>
<dbReference type="InterPro" id="IPR016167">
    <property type="entry name" value="FAD-bd_PCMH_sub1"/>
</dbReference>
<dbReference type="Pfam" id="PF01799">
    <property type="entry name" value="Fer2_2"/>
    <property type="match status" value="1"/>
</dbReference>
<reference evidence="9 10" key="1">
    <citation type="submission" date="2020-11" db="EMBL/GenBank/DDBJ databases">
        <title>Complete genome sequence for Salinimonas sp. strain G2-b.</title>
        <authorList>
            <person name="Park S.-J."/>
        </authorList>
    </citation>
    <scope>NUCLEOTIDE SEQUENCE [LARGE SCALE GENOMIC DNA]</scope>
    <source>
        <strain evidence="9 10">G2-b</strain>
    </source>
</reference>
<dbReference type="SUPFAM" id="SSF54292">
    <property type="entry name" value="2Fe-2S ferredoxin-like"/>
    <property type="match status" value="1"/>
</dbReference>
<accession>A0A7S9DVM6</accession>
<dbReference type="PANTHER" id="PTHR45444:SF3">
    <property type="entry name" value="XANTHINE DEHYDROGENASE"/>
    <property type="match status" value="1"/>
</dbReference>
<keyword evidence="4 9" id="KW-0560">Oxidoreductase</keyword>
<dbReference type="NCBIfam" id="TIGR02963">
    <property type="entry name" value="xanthine_xdhA"/>
    <property type="match status" value="1"/>
</dbReference>
<dbReference type="InterPro" id="IPR036010">
    <property type="entry name" value="2Fe-2S_ferredoxin-like_sf"/>
</dbReference>
<dbReference type="RefSeq" id="WP_195809686.1">
    <property type="nucleotide sequence ID" value="NZ_CP064795.1"/>
</dbReference>
<evidence type="ECO:0000259" key="7">
    <source>
        <dbReference type="PROSITE" id="PS51085"/>
    </source>
</evidence>
<dbReference type="InterPro" id="IPR036884">
    <property type="entry name" value="2Fe-2S-bd_dom_sf"/>
</dbReference>
<dbReference type="GO" id="GO:0071949">
    <property type="term" value="F:FAD binding"/>
    <property type="evidence" value="ECO:0007669"/>
    <property type="project" value="InterPro"/>
</dbReference>
<dbReference type="Gene3D" id="3.30.43.10">
    <property type="entry name" value="Uridine Diphospho-n-acetylenolpyruvylglucosamine Reductase, domain 2"/>
    <property type="match status" value="1"/>
</dbReference>
<evidence type="ECO:0000313" key="10">
    <source>
        <dbReference type="Proteomes" id="UP000595095"/>
    </source>
</evidence>
<dbReference type="SUPFAM" id="SSF55447">
    <property type="entry name" value="CO dehydrogenase flavoprotein C-terminal domain-like"/>
    <property type="match status" value="1"/>
</dbReference>
<evidence type="ECO:0000259" key="8">
    <source>
        <dbReference type="PROSITE" id="PS51387"/>
    </source>
</evidence>
<dbReference type="EC" id="1.17.1.4" evidence="9"/>
<dbReference type="SUPFAM" id="SSF47741">
    <property type="entry name" value="CO dehydrogenase ISP C-domain like"/>
    <property type="match status" value="1"/>
</dbReference>
<evidence type="ECO:0000256" key="1">
    <source>
        <dbReference type="ARBA" id="ARBA00022630"/>
    </source>
</evidence>
<dbReference type="Gene3D" id="3.10.20.30">
    <property type="match status" value="1"/>
</dbReference>
<dbReference type="PIRSF" id="PIRSF036557">
    <property type="entry name" value="XdhA_RC"/>
    <property type="match status" value="1"/>
</dbReference>
<dbReference type="InterPro" id="IPR001041">
    <property type="entry name" value="2Fe-2S_ferredoxin-type"/>
</dbReference>
<evidence type="ECO:0000256" key="2">
    <source>
        <dbReference type="ARBA" id="ARBA00022723"/>
    </source>
</evidence>
<dbReference type="InterPro" id="IPR036683">
    <property type="entry name" value="CO_DH_flav_C_dom_sf"/>
</dbReference>
<dbReference type="Gene3D" id="3.30.465.10">
    <property type="match status" value="1"/>
</dbReference>
<keyword evidence="1" id="KW-0285">Flavoprotein</keyword>
<keyword evidence="3" id="KW-0274">FAD</keyword>
<keyword evidence="6" id="KW-0830">Ubiquinone</keyword>
<keyword evidence="2" id="KW-0479">Metal-binding</keyword>
<evidence type="ECO:0000256" key="6">
    <source>
        <dbReference type="ARBA" id="ARBA00023075"/>
    </source>
</evidence>
<dbReference type="InterPro" id="IPR002346">
    <property type="entry name" value="Mopterin_DH_FAD-bd"/>
</dbReference>